<evidence type="ECO:0008006" key="4">
    <source>
        <dbReference type="Google" id="ProtNLM"/>
    </source>
</evidence>
<evidence type="ECO:0000313" key="2">
    <source>
        <dbReference type="EMBL" id="VEU75344.1"/>
    </source>
</evidence>
<keyword evidence="3" id="KW-1185">Reference proteome</keyword>
<dbReference type="KEGG" id="mmau:NCTC10168_00262"/>
<evidence type="ECO:0000313" key="3">
    <source>
        <dbReference type="Proteomes" id="UP000290243"/>
    </source>
</evidence>
<keyword evidence="1" id="KW-0812">Transmembrane</keyword>
<evidence type="ECO:0000256" key="1">
    <source>
        <dbReference type="SAM" id="Phobius"/>
    </source>
</evidence>
<dbReference type="AlphaFoldDB" id="A0A449B412"/>
<accession>A0A449B412</accession>
<dbReference type="RefSeq" id="WP_129646380.1">
    <property type="nucleotide sequence ID" value="NZ_LR215037.1"/>
</dbReference>
<dbReference type="EMBL" id="LR215037">
    <property type="protein sequence ID" value="VEU75344.1"/>
    <property type="molecule type" value="Genomic_DNA"/>
</dbReference>
<feature type="transmembrane region" description="Helical" evidence="1">
    <location>
        <begin position="104"/>
        <end position="127"/>
    </location>
</feature>
<sequence>MKIINYTLLGLGSLNILIIILFVVIGLFDIMNFLITIEKLFLQSYIEENKKFDTNKIKYVVKIILKFFIPFTIFSSLISIFLFINLFSNLKSSGDEIIIKFYSIITSFNLAVFFISFIYTILMLNILRKLNKKYKNSYEKAVFNENNNLKEKVYIPLIIIYSIKNNDIQNDKFGMYSLGNFRISLIFMKISFYVFKRNKNLINNLKYALSLFNFDLVLTENINNELWLKYINNL</sequence>
<name>A0A449B412_9BACT</name>
<gene>
    <name evidence="2" type="ORF">NCTC10168_00262</name>
</gene>
<reference evidence="2 3" key="1">
    <citation type="submission" date="2019-01" db="EMBL/GenBank/DDBJ databases">
        <authorList>
            <consortium name="Pathogen Informatics"/>
        </authorList>
    </citation>
    <scope>NUCLEOTIDE SEQUENCE [LARGE SCALE GENOMIC DNA]</scope>
    <source>
        <strain evidence="2 3">NCTC10168</strain>
    </source>
</reference>
<keyword evidence="1" id="KW-1133">Transmembrane helix</keyword>
<feature type="transmembrane region" description="Helical" evidence="1">
    <location>
        <begin position="63"/>
        <end position="84"/>
    </location>
</feature>
<organism evidence="2 3">
    <name type="scientific">Mycoplasmopsis maculosa</name>
    <dbReference type="NCBI Taxonomy" id="114885"/>
    <lineage>
        <taxon>Bacteria</taxon>
        <taxon>Bacillati</taxon>
        <taxon>Mycoplasmatota</taxon>
        <taxon>Mycoplasmoidales</taxon>
        <taxon>Metamycoplasmataceae</taxon>
        <taxon>Mycoplasmopsis</taxon>
    </lineage>
</organism>
<proteinExistence type="predicted"/>
<dbReference type="Proteomes" id="UP000290243">
    <property type="component" value="Chromosome"/>
</dbReference>
<keyword evidence="1" id="KW-0472">Membrane</keyword>
<feature type="transmembrane region" description="Helical" evidence="1">
    <location>
        <begin position="16"/>
        <end position="42"/>
    </location>
</feature>
<protein>
    <recommendedName>
        <fullName evidence="4">Transmembrane protein</fullName>
    </recommendedName>
</protein>